<dbReference type="Proteomes" id="UP000193224">
    <property type="component" value="Unassembled WGS sequence"/>
</dbReference>
<dbReference type="Pfam" id="PF04453">
    <property type="entry name" value="LptD"/>
    <property type="match status" value="1"/>
</dbReference>
<keyword evidence="1" id="KW-0998">Cell outer membrane</keyword>
<dbReference type="GO" id="GO:1990351">
    <property type="term" value="C:transporter complex"/>
    <property type="evidence" value="ECO:0007669"/>
    <property type="project" value="TreeGrafter"/>
</dbReference>
<dbReference type="HAMAP" id="MF_01411">
    <property type="entry name" value="LPS_assembly_LptD"/>
    <property type="match status" value="1"/>
</dbReference>
<comment type="similarity">
    <text evidence="1">Belongs to the LptD family.</text>
</comment>
<dbReference type="GO" id="GO:0043165">
    <property type="term" value="P:Gram-negative-bacterium-type cell outer membrane assembly"/>
    <property type="evidence" value="ECO:0007669"/>
    <property type="project" value="UniProtKB-UniRule"/>
</dbReference>
<evidence type="ECO:0000259" key="2">
    <source>
        <dbReference type="Pfam" id="PF04453"/>
    </source>
</evidence>
<feature type="signal peptide" evidence="1">
    <location>
        <begin position="1"/>
        <end position="24"/>
    </location>
</feature>
<dbReference type="InterPro" id="IPR050218">
    <property type="entry name" value="LptD"/>
</dbReference>
<proteinExistence type="inferred from homology"/>
<keyword evidence="1" id="KW-0732">Signal</keyword>
<comment type="subunit">
    <text evidence="1">Component of the lipopolysaccharide transport and assembly complex.</text>
</comment>
<sequence length="727" mass="81913" precursor="true">MIRRFPRLAAILIALISLPTSGMAQDASALGALLVADEVYITGDDKLVAEGNVEAVYQGQRLKAKSITYDRSTEMLSIEGPMTLNDGQSTLVLADSGELDRNMANGILRGARVVFDDQLQMAAHRMDRVNGRYTQLYKAAVTSCRICNDDHAPLWQIRARRIIHDQHERQIYFHDAQFRVLDVPVFYLPRLRLPDPTLERATGFLIPSLINSSDLGFGVRVPYFIKLGDHRDLTVTPLLATKSTTLALRYRQAFVNGDIEINTAISDDEAGERSTRGYLFAEGKFNLPRDFRLAFDLETVNDDEYLDDYGITAKNRLDSEISVTRARRDEFIRGAVTHFKTLRRRESNATFPTVVGNIEYEKRFFPKRLGGELRLFAEAHSHYRSSDLRFDGPDFDRFADGRDVTRFTSSLDWHRSWILPQGIHTRFQTGVAFDKFLINQAGGTSRSQASEITPSASVVFRMPLIKKTSNNATHIIEPMLQLAWAGGSNPDVPNDESTRVDFDEGNLLSLSRFTAPDRRERGASLAYGINWTRIAPKGWTSTLTFGQVIRNERQLEIDGTTSFTDASGLQGKASDFLLAGQIKLKNGVSFTARSIFEDFSNVTKTEARAGWINGKANIGASYIWLQADPAEERNSDVSEWEFDGSYRISRHWTGSAEWRYDVVADRNVRAGVGVTYTNECVEIELAALRRFRTSTNREATTDISLTVGLRGFSFKTEDKSYVRKCRK</sequence>
<dbReference type="AlphaFoldDB" id="A0A1X7BS38"/>
<feature type="domain" description="LptD C-terminal" evidence="2">
    <location>
        <begin position="275"/>
        <end position="652"/>
    </location>
</feature>
<dbReference type="RefSeq" id="WP_085800340.1">
    <property type="nucleotide sequence ID" value="NZ_FWXB01000007.1"/>
</dbReference>
<dbReference type="GO" id="GO:0009279">
    <property type="term" value="C:cell outer membrane"/>
    <property type="evidence" value="ECO:0007669"/>
    <property type="project" value="UniProtKB-SubCell"/>
</dbReference>
<gene>
    <name evidence="1 3" type="primary">lptD</name>
    <name evidence="3" type="ORF">ROA7745_02209</name>
</gene>
<evidence type="ECO:0000256" key="1">
    <source>
        <dbReference type="HAMAP-Rule" id="MF_01411"/>
    </source>
</evidence>
<dbReference type="PANTHER" id="PTHR30189:SF1">
    <property type="entry name" value="LPS-ASSEMBLY PROTEIN LPTD"/>
    <property type="match status" value="1"/>
</dbReference>
<feature type="chain" id="PRO_5013416947" description="LPS-assembly protein LptD" evidence="1">
    <location>
        <begin position="25"/>
        <end position="727"/>
    </location>
</feature>
<keyword evidence="1" id="KW-0472">Membrane</keyword>
<dbReference type="InterPro" id="IPR020889">
    <property type="entry name" value="LipoPS_assembly_LptD"/>
</dbReference>
<evidence type="ECO:0000313" key="4">
    <source>
        <dbReference type="Proteomes" id="UP000193224"/>
    </source>
</evidence>
<dbReference type="EMBL" id="FWXB01000007">
    <property type="protein sequence ID" value="SMC12384.1"/>
    <property type="molecule type" value="Genomic_DNA"/>
</dbReference>
<protein>
    <recommendedName>
        <fullName evidence="1">LPS-assembly protein LptD</fullName>
    </recommendedName>
</protein>
<dbReference type="OrthoDB" id="9760225at2"/>
<dbReference type="InterPro" id="IPR007543">
    <property type="entry name" value="LptD_C"/>
</dbReference>
<organism evidence="3 4">
    <name type="scientific">Roseovarius aestuarii</name>
    <dbReference type="NCBI Taxonomy" id="475083"/>
    <lineage>
        <taxon>Bacteria</taxon>
        <taxon>Pseudomonadati</taxon>
        <taxon>Pseudomonadota</taxon>
        <taxon>Alphaproteobacteria</taxon>
        <taxon>Rhodobacterales</taxon>
        <taxon>Roseobacteraceae</taxon>
        <taxon>Roseovarius</taxon>
    </lineage>
</organism>
<dbReference type="GO" id="GO:0015920">
    <property type="term" value="P:lipopolysaccharide transport"/>
    <property type="evidence" value="ECO:0007669"/>
    <property type="project" value="InterPro"/>
</dbReference>
<evidence type="ECO:0000313" key="3">
    <source>
        <dbReference type="EMBL" id="SMC12384.1"/>
    </source>
</evidence>
<dbReference type="PANTHER" id="PTHR30189">
    <property type="entry name" value="LPS-ASSEMBLY PROTEIN"/>
    <property type="match status" value="1"/>
</dbReference>
<comment type="subcellular location">
    <subcellularLocation>
        <location evidence="1">Cell outer membrane</location>
    </subcellularLocation>
</comment>
<accession>A0A1X7BS38</accession>
<keyword evidence="4" id="KW-1185">Reference proteome</keyword>
<name>A0A1X7BS38_9RHOB</name>
<reference evidence="3 4" key="1">
    <citation type="submission" date="2017-03" db="EMBL/GenBank/DDBJ databases">
        <authorList>
            <person name="Afonso C.L."/>
            <person name="Miller P.J."/>
            <person name="Scott M.A."/>
            <person name="Spackman E."/>
            <person name="Goraichik I."/>
            <person name="Dimitrov K.M."/>
            <person name="Suarez D.L."/>
            <person name="Swayne D.E."/>
        </authorList>
    </citation>
    <scope>NUCLEOTIDE SEQUENCE [LARGE SCALE GENOMIC DNA]</scope>
    <source>
        <strain evidence="3 4">CECT 7745</strain>
    </source>
</reference>
<comment type="caution">
    <text evidence="1">Lacks conserved residue(s) required for the propagation of feature annotation.</text>
</comment>
<comment type="function">
    <text evidence="1">Involved in the assembly of lipopolysaccharide (LPS) at the surface of the outer membrane.</text>
</comment>